<evidence type="ECO:0000259" key="1">
    <source>
        <dbReference type="Pfam" id="PF02525"/>
    </source>
</evidence>
<gene>
    <name evidence="2" type="ORF">GCM10011425_10910</name>
</gene>
<dbReference type="InterPro" id="IPR003680">
    <property type="entry name" value="Flavodoxin_fold"/>
</dbReference>
<dbReference type="SUPFAM" id="SSF52218">
    <property type="entry name" value="Flavoproteins"/>
    <property type="match status" value="1"/>
</dbReference>
<dbReference type="Proteomes" id="UP000662074">
    <property type="component" value="Unassembled WGS sequence"/>
</dbReference>
<dbReference type="InterPro" id="IPR029039">
    <property type="entry name" value="Flavoprotein-like_sf"/>
</dbReference>
<protein>
    <submittedName>
        <fullName evidence="2">Oxidoreductase</fullName>
    </submittedName>
</protein>
<dbReference type="RefSeq" id="WP_188414584.1">
    <property type="nucleotide sequence ID" value="NZ_BMDO01000002.1"/>
</dbReference>
<dbReference type="Pfam" id="PF02525">
    <property type="entry name" value="Flavodoxin_2"/>
    <property type="match status" value="1"/>
</dbReference>
<dbReference type="Gene3D" id="3.40.50.360">
    <property type="match status" value="1"/>
</dbReference>
<reference evidence="2" key="1">
    <citation type="journal article" date="2014" name="Int. J. Syst. Evol. Microbiol.">
        <title>Complete genome sequence of Corynebacterium casei LMG S-19264T (=DSM 44701T), isolated from a smear-ripened cheese.</title>
        <authorList>
            <consortium name="US DOE Joint Genome Institute (JGI-PGF)"/>
            <person name="Walter F."/>
            <person name="Albersmeier A."/>
            <person name="Kalinowski J."/>
            <person name="Ruckert C."/>
        </authorList>
    </citation>
    <scope>NUCLEOTIDE SEQUENCE</scope>
    <source>
        <strain evidence="2">CCM 8711</strain>
    </source>
</reference>
<keyword evidence="3" id="KW-1185">Reference proteome</keyword>
<accession>A0A917N0W7</accession>
<evidence type="ECO:0000313" key="2">
    <source>
        <dbReference type="EMBL" id="GGI49879.1"/>
    </source>
</evidence>
<sequence length="189" mass="21803">MKQVVIINADINRGEITQALINAYREGAESVQAVVKEIIITNLRFNPNQQLPDRSAEMEPDLADAVKKLKWASHVVVFCPVFKESINFKIKGFFDRVFLPHRVFVSNTDYFDSDFSGSSARIVSILDEEAWKDWQTTQRATYLSIKRSVLEKRNIKPVYTSTVGYLYALENEYAQKWLKKLFNFGAKIL</sequence>
<dbReference type="AlphaFoldDB" id="A0A917N0W7"/>
<dbReference type="EMBL" id="BMDO01000002">
    <property type="protein sequence ID" value="GGI49879.1"/>
    <property type="molecule type" value="Genomic_DNA"/>
</dbReference>
<organism evidence="2 3">
    <name type="scientific">Mucilaginibacter galii</name>
    <dbReference type="NCBI Taxonomy" id="2005073"/>
    <lineage>
        <taxon>Bacteria</taxon>
        <taxon>Pseudomonadati</taxon>
        <taxon>Bacteroidota</taxon>
        <taxon>Sphingobacteriia</taxon>
        <taxon>Sphingobacteriales</taxon>
        <taxon>Sphingobacteriaceae</taxon>
        <taxon>Mucilaginibacter</taxon>
    </lineage>
</organism>
<reference evidence="2" key="2">
    <citation type="submission" date="2020-09" db="EMBL/GenBank/DDBJ databases">
        <authorList>
            <person name="Sun Q."/>
            <person name="Sedlacek I."/>
        </authorList>
    </citation>
    <scope>NUCLEOTIDE SEQUENCE</scope>
    <source>
        <strain evidence="2">CCM 8711</strain>
    </source>
</reference>
<evidence type="ECO:0000313" key="3">
    <source>
        <dbReference type="Proteomes" id="UP000662074"/>
    </source>
</evidence>
<feature type="domain" description="Flavodoxin-like fold" evidence="1">
    <location>
        <begin position="3"/>
        <end position="163"/>
    </location>
</feature>
<name>A0A917N0W7_9SPHI</name>
<comment type="caution">
    <text evidence="2">The sequence shown here is derived from an EMBL/GenBank/DDBJ whole genome shotgun (WGS) entry which is preliminary data.</text>
</comment>
<proteinExistence type="predicted"/>